<reference evidence="1 2" key="1">
    <citation type="submission" date="2019-08" db="EMBL/GenBank/DDBJ databases">
        <title>Genome of Phaeodactylibacter luteus.</title>
        <authorList>
            <person name="Bowman J.P."/>
        </authorList>
    </citation>
    <scope>NUCLEOTIDE SEQUENCE [LARGE SCALE GENOMIC DNA]</scope>
    <source>
        <strain evidence="1 2">KCTC 42180</strain>
    </source>
</reference>
<dbReference type="EMBL" id="VOOR01000059">
    <property type="protein sequence ID" value="TXB61436.1"/>
    <property type="molecule type" value="Genomic_DNA"/>
</dbReference>
<organism evidence="1 2">
    <name type="scientific">Phaeodactylibacter luteus</name>
    <dbReference type="NCBI Taxonomy" id="1564516"/>
    <lineage>
        <taxon>Bacteria</taxon>
        <taxon>Pseudomonadati</taxon>
        <taxon>Bacteroidota</taxon>
        <taxon>Saprospiria</taxon>
        <taxon>Saprospirales</taxon>
        <taxon>Haliscomenobacteraceae</taxon>
        <taxon>Phaeodactylibacter</taxon>
    </lineage>
</organism>
<dbReference type="Proteomes" id="UP000321580">
    <property type="component" value="Unassembled WGS sequence"/>
</dbReference>
<protein>
    <submittedName>
        <fullName evidence="1">Uncharacterized protein</fullName>
    </submittedName>
</protein>
<dbReference type="RefSeq" id="WP_147169164.1">
    <property type="nucleotide sequence ID" value="NZ_VOOR01000059.1"/>
</dbReference>
<proteinExistence type="predicted"/>
<gene>
    <name evidence="1" type="ORF">FRY97_19040</name>
</gene>
<name>A0A5C6RGG4_9BACT</name>
<comment type="caution">
    <text evidence="1">The sequence shown here is derived from an EMBL/GenBank/DDBJ whole genome shotgun (WGS) entry which is preliminary data.</text>
</comment>
<evidence type="ECO:0000313" key="1">
    <source>
        <dbReference type="EMBL" id="TXB61436.1"/>
    </source>
</evidence>
<dbReference type="AlphaFoldDB" id="A0A5C6RGG4"/>
<sequence length="124" mass="14024">MPALNSIPKKRSRAPLPLKADCKDTAFRFSVQSFLALFSLFFCCLSSRPKEQNRLAFKASAKLISFFESAKLLLKKILKPLFALFPSEAAAKIICHLHLCKPFFKIFISAFSIRCASLPKRLQI</sequence>
<keyword evidence="2" id="KW-1185">Reference proteome</keyword>
<accession>A0A5C6RGG4</accession>
<evidence type="ECO:0000313" key="2">
    <source>
        <dbReference type="Proteomes" id="UP000321580"/>
    </source>
</evidence>